<organism evidence="4 5">
    <name type="scientific">Trapa natans</name>
    <name type="common">Water chestnut</name>
    <dbReference type="NCBI Taxonomy" id="22666"/>
    <lineage>
        <taxon>Eukaryota</taxon>
        <taxon>Viridiplantae</taxon>
        <taxon>Streptophyta</taxon>
        <taxon>Embryophyta</taxon>
        <taxon>Tracheophyta</taxon>
        <taxon>Spermatophyta</taxon>
        <taxon>Magnoliopsida</taxon>
        <taxon>eudicotyledons</taxon>
        <taxon>Gunneridae</taxon>
        <taxon>Pentapetalae</taxon>
        <taxon>rosids</taxon>
        <taxon>malvids</taxon>
        <taxon>Myrtales</taxon>
        <taxon>Lythraceae</taxon>
        <taxon>Trapa</taxon>
    </lineage>
</organism>
<feature type="region of interest" description="Disordered" evidence="3">
    <location>
        <begin position="1"/>
        <end position="41"/>
    </location>
</feature>
<evidence type="ECO:0000313" key="5">
    <source>
        <dbReference type="Proteomes" id="UP001346149"/>
    </source>
</evidence>
<protein>
    <recommendedName>
        <fullName evidence="6">Protein CHUP1, chloroplastic</fullName>
    </recommendedName>
</protein>
<feature type="region of interest" description="Disordered" evidence="3">
    <location>
        <begin position="281"/>
        <end position="377"/>
    </location>
</feature>
<keyword evidence="5" id="KW-1185">Reference proteome</keyword>
<feature type="compositionally biased region" description="Pro residues" evidence="3">
    <location>
        <begin position="325"/>
        <end position="352"/>
    </location>
</feature>
<dbReference type="Proteomes" id="UP001346149">
    <property type="component" value="Unassembled WGS sequence"/>
</dbReference>
<reference evidence="4 5" key="1">
    <citation type="journal article" date="2023" name="Hortic Res">
        <title>Pangenome of water caltrop reveals structural variations and asymmetric subgenome divergence after allopolyploidization.</title>
        <authorList>
            <person name="Zhang X."/>
            <person name="Chen Y."/>
            <person name="Wang L."/>
            <person name="Yuan Y."/>
            <person name="Fang M."/>
            <person name="Shi L."/>
            <person name="Lu R."/>
            <person name="Comes H.P."/>
            <person name="Ma Y."/>
            <person name="Chen Y."/>
            <person name="Huang G."/>
            <person name="Zhou Y."/>
            <person name="Zheng Z."/>
            <person name="Qiu Y."/>
        </authorList>
    </citation>
    <scope>NUCLEOTIDE SEQUENCE [LARGE SCALE GENOMIC DNA]</scope>
    <source>
        <strain evidence="4">F231</strain>
    </source>
</reference>
<feature type="region of interest" description="Disordered" evidence="3">
    <location>
        <begin position="237"/>
        <end position="262"/>
    </location>
</feature>
<accession>A0AAN7LMM9</accession>
<evidence type="ECO:0000256" key="3">
    <source>
        <dbReference type="SAM" id="MobiDB-lite"/>
    </source>
</evidence>
<dbReference type="GO" id="GO:0055028">
    <property type="term" value="C:cortical microtubule"/>
    <property type="evidence" value="ECO:0007669"/>
    <property type="project" value="TreeGrafter"/>
</dbReference>
<dbReference type="PANTHER" id="PTHR31342:SF18">
    <property type="entry name" value="OS01G0651932 PROTEIN"/>
    <property type="match status" value="1"/>
</dbReference>
<name>A0AAN7LMM9_TRANT</name>
<comment type="caution">
    <text evidence="4">The sequence shown here is derived from an EMBL/GenBank/DDBJ whole genome shotgun (WGS) entry which is preliminary data.</text>
</comment>
<dbReference type="Gene3D" id="1.20.5.1700">
    <property type="match status" value="1"/>
</dbReference>
<dbReference type="EMBL" id="JAXQNO010000012">
    <property type="protein sequence ID" value="KAK4787229.1"/>
    <property type="molecule type" value="Genomic_DNA"/>
</dbReference>
<dbReference type="AlphaFoldDB" id="A0AAN7LMM9"/>
<dbReference type="PANTHER" id="PTHR31342">
    <property type="entry name" value="PROTEIN CHUP1, CHLOROPLASTIC"/>
    <property type="match status" value="1"/>
</dbReference>
<keyword evidence="1 2" id="KW-0175">Coiled coil</keyword>
<evidence type="ECO:0000256" key="1">
    <source>
        <dbReference type="ARBA" id="ARBA00023054"/>
    </source>
</evidence>
<proteinExistence type="predicted"/>
<evidence type="ECO:0008006" key="6">
    <source>
        <dbReference type="Google" id="ProtNLM"/>
    </source>
</evidence>
<feature type="coiled-coil region" evidence="2">
    <location>
        <begin position="62"/>
        <end position="162"/>
    </location>
</feature>
<dbReference type="InterPro" id="IPR040265">
    <property type="entry name" value="CHUP1/IPGA1-like"/>
</dbReference>
<evidence type="ECO:0000256" key="2">
    <source>
        <dbReference type="SAM" id="Coils"/>
    </source>
</evidence>
<evidence type="ECO:0000313" key="4">
    <source>
        <dbReference type="EMBL" id="KAK4787229.1"/>
    </source>
</evidence>
<gene>
    <name evidence="4" type="ORF">SAY86_011062</name>
</gene>
<sequence>MVGGKMRVAMGLQKSPCRNDTPPKLPVPSQDPGKGAANSKVPFSRYFPARSSAQVQPRPPDIEGLLRLIEDLRDRESRLKTELLEHKLVRETAAIVPLLENEISSKNAEIAEFSRRAECLEAENRRLREELAAVLGQLEEERRESESRVKAIEVEISQLKDTASFDRSSDELSSSRRSQGLTYASTRINFKSSKKLALKSTESFICHGEAAAEAAVAESHSRYDSEEIAEFSTTLSHALRSRGPRVPNPPPKRSALSLSTTSGGGSLEHVLFPVPDPVAVVKTTPPPQLSKVPPPPPPPPLKTKMPPLPPPPPPPLPVKTEKATPLPPPLPPPPPSTKRKAYPPPPPPPPPQHQTKTSKSTPPPPPPPRSENIVLQAKVRRVPEVVEFYHSLMRRDCRRDSSAGLPADGPPSTANARDMIGEIENRSAYLLAIKMDVETQGDFIRFLIKEVEGAAFTDIEGVVSFVKWLDSELSFLVDERAVLKHFDWPEQKADALREAAFGYCDLKKLELEASSLRDDPRQPCGPAFKKMQALLEKLEHAAYNLSRMRESAVNRYKVFQIPMDWMLDRGLVSQIKLASVKIAMKYVKRVSAELEGVSGGAEEEELIIQGVRFAFRVHQFAGGFDVETMKAFQELRDKARACHMERQRHKIV</sequence>
<feature type="compositionally biased region" description="Pro residues" evidence="3">
    <location>
        <begin position="284"/>
        <end position="317"/>
    </location>
</feature>
<dbReference type="GO" id="GO:0072699">
    <property type="term" value="P:protein localization to cortical microtubule cytoskeleton"/>
    <property type="evidence" value="ECO:0007669"/>
    <property type="project" value="TreeGrafter"/>
</dbReference>